<feature type="domain" description="SnoaL-like" evidence="1">
    <location>
        <begin position="5"/>
        <end position="117"/>
    </location>
</feature>
<evidence type="ECO:0000259" key="1">
    <source>
        <dbReference type="Pfam" id="PF12680"/>
    </source>
</evidence>
<evidence type="ECO:0000313" key="3">
    <source>
        <dbReference type="Proteomes" id="UP000219452"/>
    </source>
</evidence>
<sequence length="122" mass="13853">MQEIIRAYIQAYNDNDIPAMLVLLDDHIIFENVSNTTGVTTTTSKQAFEQLAIQSVSYFAERKQIIRFMVMGTDSAAVEIDYQAVLAQDLPNELKAGDQLNLRGVSFFEIQNRKIIRISDYS</sequence>
<dbReference type="OrthoDB" id="582835at2"/>
<proteinExistence type="predicted"/>
<gene>
    <name evidence="2" type="ORF">SAMN06269250_3673</name>
</gene>
<dbReference type="Proteomes" id="UP000219452">
    <property type="component" value="Unassembled WGS sequence"/>
</dbReference>
<reference evidence="3" key="1">
    <citation type="submission" date="2017-09" db="EMBL/GenBank/DDBJ databases">
        <authorList>
            <person name="Varghese N."/>
            <person name="Submissions S."/>
        </authorList>
    </citation>
    <scope>NUCLEOTIDE SEQUENCE [LARGE SCALE GENOMIC DNA]</scope>
    <source>
        <strain evidence="3">DSM 29961</strain>
    </source>
</reference>
<dbReference type="Pfam" id="PF12680">
    <property type="entry name" value="SnoaL_2"/>
    <property type="match status" value="1"/>
</dbReference>
<dbReference type="InterPro" id="IPR037401">
    <property type="entry name" value="SnoaL-like"/>
</dbReference>
<dbReference type="AlphaFoldDB" id="A0A286G8I3"/>
<protein>
    <submittedName>
        <fullName evidence="2">SnoaL-like domain-containing protein</fullName>
    </submittedName>
</protein>
<dbReference type="EMBL" id="OCNH01000003">
    <property type="protein sequence ID" value="SOD91853.1"/>
    <property type="molecule type" value="Genomic_DNA"/>
</dbReference>
<keyword evidence="3" id="KW-1185">Reference proteome</keyword>
<dbReference type="InterPro" id="IPR032710">
    <property type="entry name" value="NTF2-like_dom_sf"/>
</dbReference>
<name>A0A286G8I3_9BACT</name>
<organism evidence="2 3">
    <name type="scientific">Spirosoma fluviale</name>
    <dbReference type="NCBI Taxonomy" id="1597977"/>
    <lineage>
        <taxon>Bacteria</taxon>
        <taxon>Pseudomonadati</taxon>
        <taxon>Bacteroidota</taxon>
        <taxon>Cytophagia</taxon>
        <taxon>Cytophagales</taxon>
        <taxon>Cytophagaceae</taxon>
        <taxon>Spirosoma</taxon>
    </lineage>
</organism>
<dbReference type="RefSeq" id="WP_097127242.1">
    <property type="nucleotide sequence ID" value="NZ_OCNH01000003.1"/>
</dbReference>
<dbReference type="Gene3D" id="3.10.450.50">
    <property type="match status" value="1"/>
</dbReference>
<evidence type="ECO:0000313" key="2">
    <source>
        <dbReference type="EMBL" id="SOD91853.1"/>
    </source>
</evidence>
<accession>A0A286G8I3</accession>
<dbReference type="SUPFAM" id="SSF54427">
    <property type="entry name" value="NTF2-like"/>
    <property type="match status" value="1"/>
</dbReference>